<protein>
    <submittedName>
        <fullName evidence="2">Uncharacterized protein</fullName>
    </submittedName>
</protein>
<evidence type="ECO:0000313" key="3">
    <source>
        <dbReference type="Proteomes" id="UP000762676"/>
    </source>
</evidence>
<accession>A0AAV4JFS5</accession>
<dbReference type="EMBL" id="BMAT01013860">
    <property type="protein sequence ID" value="GFS21544.1"/>
    <property type="molecule type" value="Genomic_DNA"/>
</dbReference>
<feature type="compositionally biased region" description="Basic and acidic residues" evidence="1">
    <location>
        <begin position="85"/>
        <end position="107"/>
    </location>
</feature>
<reference evidence="2 3" key="1">
    <citation type="journal article" date="2021" name="Elife">
        <title>Chloroplast acquisition without the gene transfer in kleptoplastic sea slugs, Plakobranchus ocellatus.</title>
        <authorList>
            <person name="Maeda T."/>
            <person name="Takahashi S."/>
            <person name="Yoshida T."/>
            <person name="Shimamura S."/>
            <person name="Takaki Y."/>
            <person name="Nagai Y."/>
            <person name="Toyoda A."/>
            <person name="Suzuki Y."/>
            <person name="Arimoto A."/>
            <person name="Ishii H."/>
            <person name="Satoh N."/>
            <person name="Nishiyama T."/>
            <person name="Hasebe M."/>
            <person name="Maruyama T."/>
            <person name="Minagawa J."/>
            <person name="Obokata J."/>
            <person name="Shigenobu S."/>
        </authorList>
    </citation>
    <scope>NUCLEOTIDE SEQUENCE [LARGE SCALE GENOMIC DNA]</scope>
</reference>
<dbReference type="Proteomes" id="UP000762676">
    <property type="component" value="Unassembled WGS sequence"/>
</dbReference>
<sequence>MRTQYTRSWQMAELSVSLKSLLMAPSNHKVPLLQVEVRPRRFKRWNKVEQQLVLLRNSMSAQVDKKKPKDLHTGIMNCALQELTDAHHGKREQRNDSTETYHNKDTESVQQSQTAIDPFGMDTSFRIIATGVIFENSMNLENAEKAGN</sequence>
<keyword evidence="3" id="KW-1185">Reference proteome</keyword>
<dbReference type="AlphaFoldDB" id="A0AAV4JFS5"/>
<gene>
    <name evidence="2" type="ORF">ElyMa_006927300</name>
</gene>
<feature type="region of interest" description="Disordered" evidence="1">
    <location>
        <begin position="85"/>
        <end position="112"/>
    </location>
</feature>
<proteinExistence type="predicted"/>
<organism evidence="2 3">
    <name type="scientific">Elysia marginata</name>
    <dbReference type="NCBI Taxonomy" id="1093978"/>
    <lineage>
        <taxon>Eukaryota</taxon>
        <taxon>Metazoa</taxon>
        <taxon>Spiralia</taxon>
        <taxon>Lophotrochozoa</taxon>
        <taxon>Mollusca</taxon>
        <taxon>Gastropoda</taxon>
        <taxon>Heterobranchia</taxon>
        <taxon>Euthyneura</taxon>
        <taxon>Panpulmonata</taxon>
        <taxon>Sacoglossa</taxon>
        <taxon>Placobranchoidea</taxon>
        <taxon>Plakobranchidae</taxon>
        <taxon>Elysia</taxon>
    </lineage>
</organism>
<evidence type="ECO:0000313" key="2">
    <source>
        <dbReference type="EMBL" id="GFS21544.1"/>
    </source>
</evidence>
<name>A0AAV4JFS5_9GAST</name>
<comment type="caution">
    <text evidence="2">The sequence shown here is derived from an EMBL/GenBank/DDBJ whole genome shotgun (WGS) entry which is preliminary data.</text>
</comment>
<evidence type="ECO:0000256" key="1">
    <source>
        <dbReference type="SAM" id="MobiDB-lite"/>
    </source>
</evidence>